<reference evidence="1 2" key="1">
    <citation type="journal article" date="2022" name="Allergy">
        <title>Genome assembly and annotation of Periplaneta americana reveal a comprehensive cockroach allergen profile.</title>
        <authorList>
            <person name="Wang L."/>
            <person name="Xiong Q."/>
            <person name="Saelim N."/>
            <person name="Wang L."/>
            <person name="Nong W."/>
            <person name="Wan A.T."/>
            <person name="Shi M."/>
            <person name="Liu X."/>
            <person name="Cao Q."/>
            <person name="Hui J.H.L."/>
            <person name="Sookrung N."/>
            <person name="Leung T.F."/>
            <person name="Tungtrongchitr A."/>
            <person name="Tsui S.K.W."/>
        </authorList>
    </citation>
    <scope>NUCLEOTIDE SEQUENCE [LARGE SCALE GENOMIC DNA]</scope>
    <source>
        <strain evidence="1">PWHHKU_190912</strain>
    </source>
</reference>
<keyword evidence="2" id="KW-1185">Reference proteome</keyword>
<dbReference type="PANTHER" id="PTHR47326:SF1">
    <property type="entry name" value="HTH PSQ-TYPE DOMAIN-CONTAINING PROTEIN"/>
    <property type="match status" value="1"/>
</dbReference>
<dbReference type="EMBL" id="JAJSOF020000040">
    <property type="protein sequence ID" value="KAJ4426203.1"/>
    <property type="molecule type" value="Genomic_DNA"/>
</dbReference>
<accession>A0ABQ8RWZ0</accession>
<gene>
    <name evidence="1" type="ORF">ANN_27012</name>
</gene>
<evidence type="ECO:0000313" key="2">
    <source>
        <dbReference type="Proteomes" id="UP001148838"/>
    </source>
</evidence>
<name>A0ABQ8RWZ0_PERAM</name>
<protein>
    <submittedName>
        <fullName evidence="1">Uncharacterized protein</fullName>
    </submittedName>
</protein>
<organism evidence="1 2">
    <name type="scientific">Periplaneta americana</name>
    <name type="common">American cockroach</name>
    <name type="synonym">Blatta americana</name>
    <dbReference type="NCBI Taxonomy" id="6978"/>
    <lineage>
        <taxon>Eukaryota</taxon>
        <taxon>Metazoa</taxon>
        <taxon>Ecdysozoa</taxon>
        <taxon>Arthropoda</taxon>
        <taxon>Hexapoda</taxon>
        <taxon>Insecta</taxon>
        <taxon>Pterygota</taxon>
        <taxon>Neoptera</taxon>
        <taxon>Polyneoptera</taxon>
        <taxon>Dictyoptera</taxon>
        <taxon>Blattodea</taxon>
        <taxon>Blattoidea</taxon>
        <taxon>Blattidae</taxon>
        <taxon>Blattinae</taxon>
        <taxon>Periplaneta</taxon>
    </lineage>
</organism>
<dbReference type="InterPro" id="IPR036397">
    <property type="entry name" value="RNaseH_sf"/>
</dbReference>
<sequence length="71" mass="8235">MGGSVNRHNCHYWAAKDRCMTVEKMQSRSKVTAWCGMMATNVIGPYLLHDTMNLECYHEMLEDYIWSMLSG</sequence>
<proteinExistence type="predicted"/>
<dbReference type="Gene3D" id="3.30.420.10">
    <property type="entry name" value="Ribonuclease H-like superfamily/Ribonuclease H"/>
    <property type="match status" value="1"/>
</dbReference>
<dbReference type="Proteomes" id="UP001148838">
    <property type="component" value="Unassembled WGS sequence"/>
</dbReference>
<evidence type="ECO:0000313" key="1">
    <source>
        <dbReference type="EMBL" id="KAJ4426203.1"/>
    </source>
</evidence>
<dbReference type="PANTHER" id="PTHR47326">
    <property type="entry name" value="TRANSPOSABLE ELEMENT TC3 TRANSPOSASE-LIKE PROTEIN"/>
    <property type="match status" value="1"/>
</dbReference>
<comment type="caution">
    <text evidence="1">The sequence shown here is derived from an EMBL/GenBank/DDBJ whole genome shotgun (WGS) entry which is preliminary data.</text>
</comment>